<reference evidence="1" key="1">
    <citation type="journal article" date="2010" name="BMC Genomics">
        <title>Salmo salar and Esox lucius full-length cDNA sequences reveal changes in evolutionary pressures on a post-tetraploidization genome.</title>
        <authorList>
            <person name="Leong J.S."/>
            <person name="Jantzen S.G."/>
            <person name="von Schalburg K.R."/>
            <person name="Cooper G.A."/>
            <person name="Messmer A.M."/>
            <person name="Liao N.Y."/>
            <person name="Munro S."/>
            <person name="Moore R."/>
            <person name="Holt R.A."/>
            <person name="Jones S.J."/>
            <person name="Davidson W.S."/>
            <person name="Koop B.F."/>
        </authorList>
    </citation>
    <scope>NUCLEOTIDE SEQUENCE</scope>
    <source>
        <tissue evidence="1">Head kidney</tissue>
    </source>
</reference>
<sequence length="49" mass="5379">MEGVMQGMQAYGAGKAGGAFDPLTFFQQPQTILRLVCWVSDCCCFVLFI</sequence>
<dbReference type="EMBL" id="BT079300">
    <property type="protein sequence ID" value="ACO13724.1"/>
    <property type="molecule type" value="mRNA"/>
</dbReference>
<dbReference type="AlphaFoldDB" id="C1BXH1"/>
<gene>
    <name evidence="1" type="primary">SNG1</name>
</gene>
<evidence type="ECO:0000313" key="1">
    <source>
        <dbReference type="EMBL" id="ACO13724.1"/>
    </source>
</evidence>
<proteinExistence type="evidence at transcript level"/>
<reference evidence="1" key="2">
    <citation type="submission" date="2010-07" db="EMBL/GenBank/DDBJ databases">
        <title>Esox lucius ESTs and full-length cDNAs.</title>
        <authorList>
            <consortium name="cGRASP (B.F. Koop &amp; W.S. Davidson)"/>
            <person name="Leong J."/>
            <person name="Jantzen S."/>
            <person name="Cooper G."/>
            <person name="Davidson W.S."/>
            <person name="Koop B.F."/>
        </authorList>
    </citation>
    <scope>NUCLEOTIDE SEQUENCE</scope>
    <source>
        <tissue evidence="1">Head kidney</tissue>
    </source>
</reference>
<name>C1BXH1_ESOLU</name>
<accession>C1BXH1</accession>
<protein>
    <submittedName>
        <fullName evidence="1">Synaptogyrin-1</fullName>
    </submittedName>
</protein>
<organism evidence="1">
    <name type="scientific">Esox lucius</name>
    <name type="common">Northern pike</name>
    <dbReference type="NCBI Taxonomy" id="8010"/>
    <lineage>
        <taxon>Eukaryota</taxon>
        <taxon>Metazoa</taxon>
        <taxon>Chordata</taxon>
        <taxon>Craniata</taxon>
        <taxon>Vertebrata</taxon>
        <taxon>Euteleostomi</taxon>
        <taxon>Actinopterygii</taxon>
        <taxon>Neopterygii</taxon>
        <taxon>Teleostei</taxon>
        <taxon>Protacanthopterygii</taxon>
        <taxon>Esociformes</taxon>
        <taxon>Esocidae</taxon>
        <taxon>Esox</taxon>
    </lineage>
</organism>